<dbReference type="GO" id="GO:0030288">
    <property type="term" value="C:outer membrane-bounded periplasmic space"/>
    <property type="evidence" value="ECO:0007669"/>
    <property type="project" value="TreeGrafter"/>
</dbReference>
<dbReference type="InterPro" id="IPR008334">
    <property type="entry name" value="5'-Nucleotdase_C"/>
</dbReference>
<evidence type="ECO:0000256" key="3">
    <source>
        <dbReference type="ARBA" id="ARBA00001968"/>
    </source>
</evidence>
<evidence type="ECO:0000256" key="2">
    <source>
        <dbReference type="ARBA" id="ARBA00001730"/>
    </source>
</evidence>
<dbReference type="KEGG" id="asr:WL1483_3580"/>
<dbReference type="GO" id="GO:0046872">
    <property type="term" value="F:metal ion binding"/>
    <property type="evidence" value="ECO:0007669"/>
    <property type="project" value="UniProtKB-KW"/>
</dbReference>
<evidence type="ECO:0000256" key="8">
    <source>
        <dbReference type="ARBA" id="ARBA00022741"/>
    </source>
</evidence>
<name>A0A0S2SMY0_9GAMM</name>
<keyword evidence="9 11" id="KW-0378">Hydrolase</keyword>
<evidence type="ECO:0000313" key="15">
    <source>
        <dbReference type="Proteomes" id="UP000058114"/>
    </source>
</evidence>
<dbReference type="NCBIfam" id="NF006938">
    <property type="entry name" value="PRK09420.1"/>
    <property type="match status" value="1"/>
</dbReference>
<comment type="cofactor">
    <cofactor evidence="3">
        <name>a divalent metal cation</name>
        <dbReference type="ChEBI" id="CHEBI:60240"/>
    </cofactor>
</comment>
<dbReference type="GO" id="GO:0008663">
    <property type="term" value="F:2',3'-cyclic-nucleotide 2'-phosphodiesterase activity"/>
    <property type="evidence" value="ECO:0007669"/>
    <property type="project" value="UniProtKB-EC"/>
</dbReference>
<dbReference type="GO" id="GO:0009166">
    <property type="term" value="P:nucleotide catabolic process"/>
    <property type="evidence" value="ECO:0007669"/>
    <property type="project" value="InterPro"/>
</dbReference>
<dbReference type="PANTHER" id="PTHR11575">
    <property type="entry name" value="5'-NUCLEOTIDASE-RELATED"/>
    <property type="match status" value="1"/>
</dbReference>
<evidence type="ECO:0000259" key="13">
    <source>
        <dbReference type="Pfam" id="PF02872"/>
    </source>
</evidence>
<dbReference type="Pfam" id="PF02872">
    <property type="entry name" value="5_nucleotid_C"/>
    <property type="match status" value="1"/>
</dbReference>
<dbReference type="AlphaFoldDB" id="A0A0S2SMY0"/>
<comment type="similarity">
    <text evidence="5 11">Belongs to the 5'-nucleotidase family.</text>
</comment>
<comment type="catalytic activity">
    <reaction evidence="1">
        <text>a ribonucleoside 3'-phosphate + H2O = a ribonucleoside + phosphate</text>
        <dbReference type="Rhea" id="RHEA:10144"/>
        <dbReference type="ChEBI" id="CHEBI:13197"/>
        <dbReference type="ChEBI" id="CHEBI:15377"/>
        <dbReference type="ChEBI" id="CHEBI:18254"/>
        <dbReference type="ChEBI" id="CHEBI:43474"/>
        <dbReference type="EC" id="3.1.3.6"/>
    </reaction>
</comment>
<evidence type="ECO:0000259" key="12">
    <source>
        <dbReference type="Pfam" id="PF00149"/>
    </source>
</evidence>
<evidence type="ECO:0000256" key="10">
    <source>
        <dbReference type="ARBA" id="ARBA00023268"/>
    </source>
</evidence>
<evidence type="ECO:0000256" key="9">
    <source>
        <dbReference type="ARBA" id="ARBA00022801"/>
    </source>
</evidence>
<dbReference type="Gene3D" id="3.60.21.10">
    <property type="match status" value="1"/>
</dbReference>
<evidence type="ECO:0000313" key="14">
    <source>
        <dbReference type="EMBL" id="ALP42999.1"/>
    </source>
</evidence>
<keyword evidence="7" id="KW-0732">Signal</keyword>
<dbReference type="InterPro" id="IPR036907">
    <property type="entry name" value="5'-Nucleotdase_C_sf"/>
</dbReference>
<comment type="catalytic activity">
    <reaction evidence="2">
        <text>a nucleoside 2',3'-cyclic phosphate + H2O = a nucleoside 3'-phosphate + H(+)</text>
        <dbReference type="Rhea" id="RHEA:19621"/>
        <dbReference type="ChEBI" id="CHEBI:15377"/>
        <dbReference type="ChEBI" id="CHEBI:15378"/>
        <dbReference type="ChEBI" id="CHEBI:66949"/>
        <dbReference type="ChEBI" id="CHEBI:66954"/>
        <dbReference type="EC" id="3.1.4.16"/>
    </reaction>
</comment>
<keyword evidence="8 11" id="KW-0547">Nucleotide-binding</keyword>
<dbReference type="InterPro" id="IPR041827">
    <property type="entry name" value="CpdB_N"/>
</dbReference>
<dbReference type="InterPro" id="IPR029052">
    <property type="entry name" value="Metallo-depent_PP-like"/>
</dbReference>
<dbReference type="GO" id="GO:0008254">
    <property type="term" value="F:3'-nucleotidase activity"/>
    <property type="evidence" value="ECO:0007669"/>
    <property type="project" value="UniProtKB-EC"/>
</dbReference>
<dbReference type="RefSeq" id="WP_060587700.1">
    <property type="nucleotide sequence ID" value="NZ_CP013067.1"/>
</dbReference>
<organism evidence="14 15">
    <name type="scientific">Aeromonas schubertii</name>
    <dbReference type="NCBI Taxonomy" id="652"/>
    <lineage>
        <taxon>Bacteria</taxon>
        <taxon>Pseudomonadati</taxon>
        <taxon>Pseudomonadota</taxon>
        <taxon>Gammaproteobacteria</taxon>
        <taxon>Aeromonadales</taxon>
        <taxon>Aeromonadaceae</taxon>
        <taxon>Aeromonas</taxon>
    </lineage>
</organism>
<dbReference type="GO" id="GO:0000166">
    <property type="term" value="F:nucleotide binding"/>
    <property type="evidence" value="ECO:0007669"/>
    <property type="project" value="UniProtKB-KW"/>
</dbReference>
<gene>
    <name evidence="14" type="primary">cpdB</name>
    <name evidence="14" type="ORF">WL1483_3580</name>
</gene>
<dbReference type="Proteomes" id="UP000058114">
    <property type="component" value="Chromosome"/>
</dbReference>
<dbReference type="InterPro" id="IPR006146">
    <property type="entry name" value="5'-Nucleotdase_CS"/>
</dbReference>
<evidence type="ECO:0000256" key="7">
    <source>
        <dbReference type="ARBA" id="ARBA00022729"/>
    </source>
</evidence>
<accession>A0A0S2SMY0</accession>
<dbReference type="Gene3D" id="3.90.780.10">
    <property type="entry name" value="5'-Nucleotidase, C-terminal domain"/>
    <property type="match status" value="1"/>
</dbReference>
<dbReference type="InterPro" id="IPR006179">
    <property type="entry name" value="5_nucleotidase/apyrase"/>
</dbReference>
<dbReference type="PROSITE" id="PS00786">
    <property type="entry name" value="5_NUCLEOTIDASE_2"/>
    <property type="match status" value="1"/>
</dbReference>
<dbReference type="PROSITE" id="PS51257">
    <property type="entry name" value="PROKAR_LIPOPROTEIN"/>
    <property type="match status" value="1"/>
</dbReference>
<dbReference type="SUPFAM" id="SSF55816">
    <property type="entry name" value="5'-nucleotidase (syn. UDP-sugar hydrolase), C-terminal domain"/>
    <property type="match status" value="1"/>
</dbReference>
<feature type="domain" description="Calcineurin-like phosphoesterase" evidence="12">
    <location>
        <begin position="34"/>
        <end position="285"/>
    </location>
</feature>
<comment type="subcellular location">
    <subcellularLocation>
        <location evidence="4">Cell envelope</location>
    </subcellularLocation>
</comment>
<proteinExistence type="inferred from homology"/>
<evidence type="ECO:0000256" key="6">
    <source>
        <dbReference type="ARBA" id="ARBA00022723"/>
    </source>
</evidence>
<dbReference type="EMBL" id="CP013067">
    <property type="protein sequence ID" value="ALP42999.1"/>
    <property type="molecule type" value="Genomic_DNA"/>
</dbReference>
<keyword evidence="10" id="KW-0511">Multifunctional enzyme</keyword>
<evidence type="ECO:0000256" key="1">
    <source>
        <dbReference type="ARBA" id="ARBA00000527"/>
    </source>
</evidence>
<dbReference type="PRINTS" id="PR01607">
    <property type="entry name" value="APYRASEFAMLY"/>
</dbReference>
<dbReference type="PANTHER" id="PTHR11575:SF6">
    <property type="entry name" value="2',3'-CYCLIC-NUCLEOTIDE 2'-PHOSPHODIESTERASE_3'-NUCLEOTIDASE"/>
    <property type="match status" value="1"/>
</dbReference>
<keyword evidence="6" id="KW-0479">Metal-binding</keyword>
<evidence type="ECO:0000256" key="5">
    <source>
        <dbReference type="ARBA" id="ARBA00006654"/>
    </source>
</evidence>
<dbReference type="Pfam" id="PF00149">
    <property type="entry name" value="Metallophos"/>
    <property type="match status" value="1"/>
</dbReference>
<dbReference type="PATRIC" id="fig|652.5.peg.3990"/>
<dbReference type="CDD" id="cd07410">
    <property type="entry name" value="MPP_CpdB_N"/>
    <property type="match status" value="1"/>
</dbReference>
<evidence type="ECO:0000256" key="11">
    <source>
        <dbReference type="RuleBase" id="RU362119"/>
    </source>
</evidence>
<sequence length="665" mass="73110">MEQYFKLGAVAAILLLSGCQSDNSSQPQPGDVTLRLIQTSDIHSNLLGFDYYQNKEDRKFGLSRTALLIRQARTENPNNLLLDNGDLIQGSPLADYVFDQQEKGNYLAKQAHPAFKAMNELGYDVGNLGNHEFNYGLDYLTAALKGANFPYVNANVFAAGAFKRDASGTIDWSANRFTPYLLLDRQVKDANGNTQTVKVGVLGLTPPQVVQWDKRHLEGKVVVADMVETAEHYIPEMRAKGADLVVVVAHTGITGASREQLMENAAYYLAQVKGVDALMLGHAHKNFPGDYPDIQGIDNDKGTLAGVPTVMPGFWGNHLGIIDLKLTFKEGRWQVASSQAQLRKIDSSEGSPVDEKVAGLVQADHDATNAWLDEPLGKITQPIHSFFALVQDDPSIQLVSDAQRWHANSLRQNGLLKESWPILSAAAPFRGGRNGITDFTWVPAGNISLRNVSDLYIYPNTLQVVAINGATVKEWLEMSAGQFNRIDPAATTTQWLVNEQFRTYNFDVLDGVSYEVDVTQPARYDKDGAKVSEGSRISNLTYQGQPVDPAQMFYVVTNNYRASGGGHFPGINSKVIVHEDPKETREILSEYLVHLSAANPGGFSPSADGNWHMKALPASVDLRLYSSPKEEAKALAGSDLQYLSTLPMDDPKHPGYAIYRLARQP</sequence>
<feature type="domain" description="5'-Nucleotidase C-terminal" evidence="13">
    <location>
        <begin position="377"/>
        <end position="569"/>
    </location>
</feature>
<reference evidence="15" key="1">
    <citation type="submission" date="2015-10" db="EMBL/GenBank/DDBJ databases">
        <title>Complete Genome Sequence of Aeromonas schubertii strain WL1483.</title>
        <authorList>
            <person name="Liu L."/>
        </authorList>
    </citation>
    <scope>NUCLEOTIDE SEQUENCE [LARGE SCALE GENOMIC DNA]</scope>
    <source>
        <strain evidence="15">WL1483</strain>
    </source>
</reference>
<dbReference type="SUPFAM" id="SSF56300">
    <property type="entry name" value="Metallo-dependent phosphatases"/>
    <property type="match status" value="1"/>
</dbReference>
<protein>
    <submittedName>
        <fullName evidence="14">2', 3'-cyclic-nucleotide 2'-phosphodiesterase</fullName>
    </submittedName>
</protein>
<dbReference type="InterPro" id="IPR004843">
    <property type="entry name" value="Calcineurin-like_PHP"/>
</dbReference>
<evidence type="ECO:0000256" key="4">
    <source>
        <dbReference type="ARBA" id="ARBA00004196"/>
    </source>
</evidence>
<reference evidence="14 15" key="2">
    <citation type="journal article" date="2016" name="Genome Announc.">
        <title>Complete Genome Sequence of the Highly Virulent Aeromonas schubertii Strain WL1483, Isolated from Diseased Snakehead Fish (Channa argus) in China.</title>
        <authorList>
            <person name="Liu L."/>
            <person name="Li N."/>
            <person name="Zhang D."/>
            <person name="Fu X."/>
            <person name="Shi C."/>
            <person name="Lin Q."/>
            <person name="Hao G."/>
        </authorList>
    </citation>
    <scope>NUCLEOTIDE SEQUENCE [LARGE SCALE GENOMIC DNA]</scope>
    <source>
        <strain evidence="14 15">WL1483</strain>
    </source>
</reference>